<evidence type="ECO:0000256" key="11">
    <source>
        <dbReference type="ARBA" id="ARBA00023186"/>
    </source>
</evidence>
<keyword evidence="3 14" id="KW-0813">Transport</keyword>
<keyword evidence="8 14" id="KW-0811">Translocation</keyword>
<dbReference type="EMBL" id="JANBVN010000018">
    <property type="protein sequence ID" value="KAJ9161836.1"/>
    <property type="molecule type" value="Genomic_DNA"/>
</dbReference>
<evidence type="ECO:0000256" key="2">
    <source>
        <dbReference type="ARBA" id="ARBA00006720"/>
    </source>
</evidence>
<evidence type="ECO:0000259" key="15">
    <source>
        <dbReference type="Pfam" id="PF02953"/>
    </source>
</evidence>
<keyword evidence="17" id="KW-1185">Reference proteome</keyword>
<gene>
    <name evidence="16" type="ORF">NKR19_g1925</name>
</gene>
<comment type="caution">
    <text evidence="16">The sequence shown here is derived from an EMBL/GenBank/DDBJ whole genome shotgun (WGS) entry which is preliminary data.</text>
</comment>
<keyword evidence="9 14" id="KW-0496">Mitochondrion</keyword>
<dbReference type="AlphaFoldDB" id="A0AA38SBT1"/>
<keyword evidence="5 14" id="KW-0999">Mitochondrion inner membrane</keyword>
<comment type="subcellular location">
    <subcellularLocation>
        <location evidence="1 14">Mitochondrion inner membrane</location>
        <topology evidence="1 14">Peripheral membrane protein</topology>
        <orientation evidence="1 14">Intermembrane side</orientation>
    </subcellularLocation>
</comment>
<keyword evidence="6" id="KW-0862">Zinc</keyword>
<protein>
    <recommendedName>
        <fullName evidence="14">Mitochondrial import inner membrane translocase subunit</fullName>
    </recommendedName>
</protein>
<evidence type="ECO:0000256" key="13">
    <source>
        <dbReference type="ARBA" id="ARBA00025862"/>
    </source>
</evidence>
<sequence length="89" mass="9975">MSSSESVKQALIKQILLESNTANARQLIEKMNENCFEKCVPKPGSSISSSEQTCITQCTEKYMAAWNQVHQAYVTRIRQEVGNNSFSTV</sequence>
<keyword evidence="10 14" id="KW-1015">Disulfide bond</keyword>
<evidence type="ECO:0000256" key="12">
    <source>
        <dbReference type="ARBA" id="ARBA00025151"/>
    </source>
</evidence>
<feature type="domain" description="Tim10-like" evidence="15">
    <location>
        <begin position="14"/>
        <end position="73"/>
    </location>
</feature>
<evidence type="ECO:0000256" key="1">
    <source>
        <dbReference type="ARBA" id="ARBA00004137"/>
    </source>
</evidence>
<evidence type="ECO:0000313" key="17">
    <source>
        <dbReference type="Proteomes" id="UP001174691"/>
    </source>
</evidence>
<dbReference type="GO" id="GO:0046872">
    <property type="term" value="F:metal ion binding"/>
    <property type="evidence" value="ECO:0007669"/>
    <property type="project" value="UniProtKB-KW"/>
</dbReference>
<reference evidence="16" key="1">
    <citation type="submission" date="2022-07" db="EMBL/GenBank/DDBJ databases">
        <title>Fungi with potential for degradation of polypropylene.</title>
        <authorList>
            <person name="Gostincar C."/>
        </authorList>
    </citation>
    <scope>NUCLEOTIDE SEQUENCE</scope>
    <source>
        <strain evidence="16">EXF-13287</strain>
    </source>
</reference>
<evidence type="ECO:0000256" key="9">
    <source>
        <dbReference type="ARBA" id="ARBA00023128"/>
    </source>
</evidence>
<keyword evidence="5 14" id="KW-0472">Membrane</keyword>
<evidence type="ECO:0000256" key="7">
    <source>
        <dbReference type="ARBA" id="ARBA00022927"/>
    </source>
</evidence>
<dbReference type="Gene3D" id="1.10.287.810">
    <property type="entry name" value="Mitochondrial import inner membrane translocase subunit tim13 like domains"/>
    <property type="match status" value="1"/>
</dbReference>
<dbReference type="GO" id="GO:0005743">
    <property type="term" value="C:mitochondrial inner membrane"/>
    <property type="evidence" value="ECO:0007669"/>
    <property type="project" value="UniProtKB-SubCell"/>
</dbReference>
<name>A0AA38SBT1_9PEZI</name>
<comment type="domain">
    <text evidence="14">The twin CX3C motif contains 4 conserved Cys residues that form 2 disulfide bonds in the mitochondrial intermembrane space.</text>
</comment>
<dbReference type="InterPro" id="IPR035427">
    <property type="entry name" value="Tim10-like_dom_sf"/>
</dbReference>
<comment type="similarity">
    <text evidence="2 14">Belongs to the small Tim family.</text>
</comment>
<evidence type="ECO:0000313" key="16">
    <source>
        <dbReference type="EMBL" id="KAJ9161836.1"/>
    </source>
</evidence>
<comment type="subunit">
    <text evidence="13">Heterohexamer; composed of 3 copies of TIM8 and 3 copies of TIM13, named soluble 70 kDa complex. Associates with the TIM22 complex, whose core is composed of TIM22 and TIM54. Interacts with the transmembrane regions of multi-pass transmembrane proteins in transit.</text>
</comment>
<evidence type="ECO:0000256" key="10">
    <source>
        <dbReference type="ARBA" id="ARBA00023157"/>
    </source>
</evidence>
<evidence type="ECO:0000256" key="14">
    <source>
        <dbReference type="RuleBase" id="RU367043"/>
    </source>
</evidence>
<keyword evidence="4" id="KW-0479">Metal-binding</keyword>
<comment type="function">
    <text evidence="12">Mitochondrial intermembrane chaperone that participates in the import and insertion of some multi-pass transmembrane proteins into the mitochondrial inner membrane. Also required for the transfer of beta-barrel precursors from the TOM complex to the sorting and assembly machinery (SAM complex) of the outer membrane. Acts as a chaperone-like protein that protects the hydrophobic precursors from aggregation and guide them through the mitochondrial intermembrane space. The TIM8-TIM13 complex is non essential and only mediates the import of few proteins, while the predominant TIM9-TIM10 70 kDa complex is crucial and mediates the import of much more proteins.</text>
</comment>
<evidence type="ECO:0000256" key="6">
    <source>
        <dbReference type="ARBA" id="ARBA00022833"/>
    </source>
</evidence>
<evidence type="ECO:0000256" key="3">
    <source>
        <dbReference type="ARBA" id="ARBA00022448"/>
    </source>
</evidence>
<dbReference type="GO" id="GO:0045039">
    <property type="term" value="P:protein insertion into mitochondrial inner membrane"/>
    <property type="evidence" value="ECO:0007669"/>
    <property type="project" value="UniProtKB-ARBA"/>
</dbReference>
<organism evidence="16 17">
    <name type="scientific">Coniochaeta hoffmannii</name>
    <dbReference type="NCBI Taxonomy" id="91930"/>
    <lineage>
        <taxon>Eukaryota</taxon>
        <taxon>Fungi</taxon>
        <taxon>Dikarya</taxon>
        <taxon>Ascomycota</taxon>
        <taxon>Pezizomycotina</taxon>
        <taxon>Sordariomycetes</taxon>
        <taxon>Sordariomycetidae</taxon>
        <taxon>Coniochaetales</taxon>
        <taxon>Coniochaetaceae</taxon>
        <taxon>Coniochaeta</taxon>
    </lineage>
</organism>
<dbReference type="InterPro" id="IPR004217">
    <property type="entry name" value="Tim10-like"/>
</dbReference>
<keyword evidence="7 14" id="KW-0653">Protein transport</keyword>
<evidence type="ECO:0000256" key="8">
    <source>
        <dbReference type="ARBA" id="ARBA00023010"/>
    </source>
</evidence>
<proteinExistence type="inferred from homology"/>
<dbReference type="Pfam" id="PF02953">
    <property type="entry name" value="zf-Tim10_DDP"/>
    <property type="match status" value="1"/>
</dbReference>
<dbReference type="Proteomes" id="UP001174691">
    <property type="component" value="Unassembled WGS sequence"/>
</dbReference>
<dbReference type="FunFam" id="1.10.287.810:FF:000001">
    <property type="entry name" value="mitochondrial import inner membrane translocase subunit TIM13"/>
    <property type="match status" value="1"/>
</dbReference>
<keyword evidence="11 14" id="KW-0143">Chaperone</keyword>
<dbReference type="SUPFAM" id="SSF144122">
    <property type="entry name" value="Tim10-like"/>
    <property type="match status" value="1"/>
</dbReference>
<evidence type="ECO:0000256" key="4">
    <source>
        <dbReference type="ARBA" id="ARBA00022723"/>
    </source>
</evidence>
<accession>A0AA38SBT1</accession>
<dbReference type="GO" id="GO:0015031">
    <property type="term" value="P:protein transport"/>
    <property type="evidence" value="ECO:0007669"/>
    <property type="project" value="UniProtKB-KW"/>
</dbReference>
<dbReference type="GO" id="GO:0042719">
    <property type="term" value="C:mitochondrial intermembrane space chaperone complex"/>
    <property type="evidence" value="ECO:0007669"/>
    <property type="project" value="UniProtKB-ARBA"/>
</dbReference>
<evidence type="ECO:0000256" key="5">
    <source>
        <dbReference type="ARBA" id="ARBA00022792"/>
    </source>
</evidence>